<reference evidence="24" key="2">
    <citation type="submission" date="2025-08" db="UniProtKB">
        <authorList>
            <consortium name="RefSeq"/>
        </authorList>
    </citation>
    <scope>IDENTIFICATION</scope>
    <source>
        <tissue evidence="24">Leaf</tissue>
    </source>
</reference>
<evidence type="ECO:0000256" key="6">
    <source>
        <dbReference type="ARBA" id="ARBA00022679"/>
    </source>
</evidence>
<feature type="binding site" evidence="18">
    <location>
        <position position="407"/>
    </location>
    <ligand>
        <name>ATP</name>
        <dbReference type="ChEBI" id="CHEBI:30616"/>
    </ligand>
</feature>
<comment type="subcellular location">
    <subcellularLocation>
        <location evidence="1">Cell membrane</location>
        <topology evidence="1">Single-pass type I membrane protein</topology>
    </subcellularLocation>
</comment>
<feature type="transmembrane region" description="Helical" evidence="20">
    <location>
        <begin position="273"/>
        <end position="296"/>
    </location>
</feature>
<evidence type="ECO:0000256" key="19">
    <source>
        <dbReference type="SAM" id="MobiDB-lite"/>
    </source>
</evidence>
<evidence type="ECO:0000256" key="13">
    <source>
        <dbReference type="ARBA" id="ARBA00023136"/>
    </source>
</evidence>
<feature type="compositionally biased region" description="Low complexity" evidence="19">
    <location>
        <begin position="337"/>
        <end position="352"/>
    </location>
</feature>
<dbReference type="EC" id="2.7.11.1" evidence="2"/>
<dbReference type="Pfam" id="PF14380">
    <property type="entry name" value="WAK_assoc"/>
    <property type="match status" value="1"/>
</dbReference>
<dbReference type="FunFam" id="1.10.510.10:FF:000161">
    <property type="entry name" value="Wall-associated receptor kinase-like 20"/>
    <property type="match status" value="1"/>
</dbReference>
<dbReference type="Gene3D" id="3.30.200.20">
    <property type="entry name" value="Phosphorylase Kinase, domain 1"/>
    <property type="match status" value="1"/>
</dbReference>
<evidence type="ECO:0000256" key="1">
    <source>
        <dbReference type="ARBA" id="ARBA00004251"/>
    </source>
</evidence>
<dbReference type="GO" id="GO:0005886">
    <property type="term" value="C:plasma membrane"/>
    <property type="evidence" value="ECO:0007669"/>
    <property type="project" value="UniProtKB-SubCell"/>
</dbReference>
<dbReference type="PANTHER" id="PTHR46008">
    <property type="entry name" value="LEAF RUST 10 DISEASE-RESISTANCE LOCUS RECEPTOR-LIKE PROTEIN KINASE-LIKE 1.4"/>
    <property type="match status" value="1"/>
</dbReference>
<evidence type="ECO:0000259" key="22">
    <source>
        <dbReference type="PROSITE" id="PS50011"/>
    </source>
</evidence>
<dbReference type="InterPro" id="IPR017441">
    <property type="entry name" value="Protein_kinase_ATP_BS"/>
</dbReference>
<evidence type="ECO:0000313" key="23">
    <source>
        <dbReference type="Proteomes" id="UP000515151"/>
    </source>
</evidence>
<keyword evidence="4" id="KW-0723">Serine/threonine-protein kinase</keyword>
<dbReference type="GO" id="GO:0030247">
    <property type="term" value="F:polysaccharide binding"/>
    <property type="evidence" value="ECO:0007669"/>
    <property type="project" value="InterPro"/>
</dbReference>
<name>A0A6P8DUA8_PUNGR</name>
<proteinExistence type="predicted"/>
<feature type="signal peptide" evidence="21">
    <location>
        <begin position="1"/>
        <end position="32"/>
    </location>
</feature>
<accession>A0A6P8DUA8</accession>
<keyword evidence="11 18" id="KW-0067">ATP-binding</keyword>
<evidence type="ECO:0000256" key="14">
    <source>
        <dbReference type="ARBA" id="ARBA00023170"/>
    </source>
</evidence>
<dbReference type="GeneID" id="116208583"/>
<dbReference type="RefSeq" id="XP_031397969.1">
    <property type="nucleotide sequence ID" value="XM_031542109.1"/>
</dbReference>
<evidence type="ECO:0000256" key="9">
    <source>
        <dbReference type="ARBA" id="ARBA00022741"/>
    </source>
</evidence>
<dbReference type="InterPro" id="IPR008271">
    <property type="entry name" value="Ser/Thr_kinase_AS"/>
</dbReference>
<dbReference type="Proteomes" id="UP000515151">
    <property type="component" value="Chromosome 5"/>
</dbReference>
<dbReference type="InterPro" id="IPR025287">
    <property type="entry name" value="WAK_GUB"/>
</dbReference>
<comment type="catalytic activity">
    <reaction evidence="17">
        <text>L-seryl-[protein] + ATP = O-phospho-L-seryl-[protein] + ADP + H(+)</text>
        <dbReference type="Rhea" id="RHEA:17989"/>
        <dbReference type="Rhea" id="RHEA-COMP:9863"/>
        <dbReference type="Rhea" id="RHEA-COMP:11604"/>
        <dbReference type="ChEBI" id="CHEBI:15378"/>
        <dbReference type="ChEBI" id="CHEBI:29999"/>
        <dbReference type="ChEBI" id="CHEBI:30616"/>
        <dbReference type="ChEBI" id="CHEBI:83421"/>
        <dbReference type="ChEBI" id="CHEBI:456216"/>
        <dbReference type="EC" id="2.7.11.1"/>
    </reaction>
</comment>
<keyword evidence="6" id="KW-0808">Transferase</keyword>
<dbReference type="PROSITE" id="PS50011">
    <property type="entry name" value="PROTEIN_KINASE_DOM"/>
    <property type="match status" value="1"/>
</dbReference>
<evidence type="ECO:0000256" key="20">
    <source>
        <dbReference type="SAM" id="Phobius"/>
    </source>
</evidence>
<dbReference type="SMART" id="SM00220">
    <property type="entry name" value="S_TKc"/>
    <property type="match status" value="1"/>
</dbReference>
<keyword evidence="9 18" id="KW-0547">Nucleotide-binding</keyword>
<evidence type="ECO:0000256" key="3">
    <source>
        <dbReference type="ARBA" id="ARBA00022475"/>
    </source>
</evidence>
<dbReference type="GO" id="GO:0005524">
    <property type="term" value="F:ATP binding"/>
    <property type="evidence" value="ECO:0007669"/>
    <property type="project" value="UniProtKB-UniRule"/>
</dbReference>
<keyword evidence="7 20" id="KW-0812">Transmembrane</keyword>
<organism evidence="23 24">
    <name type="scientific">Punica granatum</name>
    <name type="common">Pomegranate</name>
    <dbReference type="NCBI Taxonomy" id="22663"/>
    <lineage>
        <taxon>Eukaryota</taxon>
        <taxon>Viridiplantae</taxon>
        <taxon>Streptophyta</taxon>
        <taxon>Embryophyta</taxon>
        <taxon>Tracheophyta</taxon>
        <taxon>Spermatophyta</taxon>
        <taxon>Magnoliopsida</taxon>
        <taxon>eudicotyledons</taxon>
        <taxon>Gunneridae</taxon>
        <taxon>Pentapetalae</taxon>
        <taxon>rosids</taxon>
        <taxon>malvids</taxon>
        <taxon>Myrtales</taxon>
        <taxon>Lythraceae</taxon>
        <taxon>Punica</taxon>
    </lineage>
</organism>
<evidence type="ECO:0000256" key="2">
    <source>
        <dbReference type="ARBA" id="ARBA00012513"/>
    </source>
</evidence>
<dbReference type="SUPFAM" id="SSF56112">
    <property type="entry name" value="Protein kinase-like (PK-like)"/>
    <property type="match status" value="1"/>
</dbReference>
<dbReference type="PROSITE" id="PS00108">
    <property type="entry name" value="PROTEIN_KINASE_ST"/>
    <property type="match status" value="1"/>
</dbReference>
<dbReference type="Pfam" id="PF13947">
    <property type="entry name" value="GUB_WAK_bind"/>
    <property type="match status" value="1"/>
</dbReference>
<feature type="chain" id="PRO_5027967937" description="non-specific serine/threonine protein kinase" evidence="21">
    <location>
        <begin position="33"/>
        <end position="709"/>
    </location>
</feature>
<keyword evidence="23" id="KW-1185">Reference proteome</keyword>
<comment type="catalytic activity">
    <reaction evidence="16">
        <text>L-threonyl-[protein] + ATP = O-phospho-L-threonyl-[protein] + ADP + H(+)</text>
        <dbReference type="Rhea" id="RHEA:46608"/>
        <dbReference type="Rhea" id="RHEA-COMP:11060"/>
        <dbReference type="Rhea" id="RHEA-COMP:11605"/>
        <dbReference type="ChEBI" id="CHEBI:15378"/>
        <dbReference type="ChEBI" id="CHEBI:30013"/>
        <dbReference type="ChEBI" id="CHEBI:30616"/>
        <dbReference type="ChEBI" id="CHEBI:61977"/>
        <dbReference type="ChEBI" id="CHEBI:456216"/>
        <dbReference type="EC" id="2.7.11.1"/>
    </reaction>
</comment>
<evidence type="ECO:0000256" key="21">
    <source>
        <dbReference type="SAM" id="SignalP"/>
    </source>
</evidence>
<evidence type="ECO:0000256" key="7">
    <source>
        <dbReference type="ARBA" id="ARBA00022692"/>
    </source>
</evidence>
<dbReference type="Pfam" id="PF00069">
    <property type="entry name" value="Pkinase"/>
    <property type="match status" value="1"/>
</dbReference>
<dbReference type="FunFam" id="3.30.200.20:FF:000214">
    <property type="entry name" value="WAK1-OsWAK receptor-like cytoplasmic kinase (OsWAK-RLCK)"/>
    <property type="match status" value="1"/>
</dbReference>
<evidence type="ECO:0000256" key="4">
    <source>
        <dbReference type="ARBA" id="ARBA00022527"/>
    </source>
</evidence>
<dbReference type="AlphaFoldDB" id="A0A6P8DUA8"/>
<protein>
    <recommendedName>
        <fullName evidence="2">non-specific serine/threonine protein kinase</fullName>
        <ecNumber evidence="2">2.7.11.1</ecNumber>
    </recommendedName>
</protein>
<evidence type="ECO:0000256" key="11">
    <source>
        <dbReference type="ARBA" id="ARBA00022840"/>
    </source>
</evidence>
<gene>
    <name evidence="24" type="primary">LOC116208583</name>
</gene>
<dbReference type="InterPro" id="IPR032872">
    <property type="entry name" value="WAK_assoc_C"/>
</dbReference>
<keyword evidence="10" id="KW-0418">Kinase</keyword>
<evidence type="ECO:0000256" key="8">
    <source>
        <dbReference type="ARBA" id="ARBA00022729"/>
    </source>
</evidence>
<evidence type="ECO:0000256" key="17">
    <source>
        <dbReference type="ARBA" id="ARBA00048679"/>
    </source>
</evidence>
<keyword evidence="14" id="KW-0675">Receptor</keyword>
<feature type="domain" description="Protein kinase" evidence="22">
    <location>
        <begin position="379"/>
        <end position="654"/>
    </location>
</feature>
<reference evidence="23" key="1">
    <citation type="journal article" date="2020" name="Plant Biotechnol. J.">
        <title>The pomegranate (Punica granatum L.) draft genome dissects genetic divergence between soft- and hard-seeded cultivars.</title>
        <authorList>
            <person name="Luo X."/>
            <person name="Li H."/>
            <person name="Wu Z."/>
            <person name="Yao W."/>
            <person name="Zhao P."/>
            <person name="Cao D."/>
            <person name="Yu H."/>
            <person name="Li K."/>
            <person name="Poudel K."/>
            <person name="Zhao D."/>
            <person name="Zhang F."/>
            <person name="Xia X."/>
            <person name="Chen L."/>
            <person name="Wang Q."/>
            <person name="Jing D."/>
            <person name="Cao S."/>
        </authorList>
    </citation>
    <scope>NUCLEOTIDE SEQUENCE [LARGE SCALE GENOMIC DNA]</scope>
    <source>
        <strain evidence="23">cv. Tunisia</strain>
    </source>
</reference>
<dbReference type="PANTHER" id="PTHR46008:SF20">
    <property type="entry name" value="PROTEIN KINASE DOMAIN-CONTAINING PROTEIN"/>
    <property type="match status" value="1"/>
</dbReference>
<evidence type="ECO:0000256" key="15">
    <source>
        <dbReference type="ARBA" id="ARBA00023180"/>
    </source>
</evidence>
<keyword evidence="8 21" id="KW-0732">Signal</keyword>
<keyword evidence="5" id="KW-0597">Phosphoprotein</keyword>
<dbReference type="Gene3D" id="1.10.510.10">
    <property type="entry name" value="Transferase(Phosphotransferase) domain 1"/>
    <property type="match status" value="1"/>
</dbReference>
<evidence type="ECO:0000256" key="18">
    <source>
        <dbReference type="PROSITE-ProRule" id="PRU10141"/>
    </source>
</evidence>
<dbReference type="PROSITE" id="PS00107">
    <property type="entry name" value="PROTEIN_KINASE_ATP"/>
    <property type="match status" value="1"/>
</dbReference>
<evidence type="ECO:0000256" key="12">
    <source>
        <dbReference type="ARBA" id="ARBA00022989"/>
    </source>
</evidence>
<evidence type="ECO:0000256" key="5">
    <source>
        <dbReference type="ARBA" id="ARBA00022553"/>
    </source>
</evidence>
<evidence type="ECO:0000256" key="10">
    <source>
        <dbReference type="ARBA" id="ARBA00022777"/>
    </source>
</evidence>
<keyword evidence="12 20" id="KW-1133">Transmembrane helix</keyword>
<evidence type="ECO:0000256" key="16">
    <source>
        <dbReference type="ARBA" id="ARBA00047899"/>
    </source>
</evidence>
<dbReference type="InterPro" id="IPR011009">
    <property type="entry name" value="Kinase-like_dom_sf"/>
</dbReference>
<evidence type="ECO:0000313" key="24">
    <source>
        <dbReference type="RefSeq" id="XP_031397969.1"/>
    </source>
</evidence>
<dbReference type="GO" id="GO:0004674">
    <property type="term" value="F:protein serine/threonine kinase activity"/>
    <property type="evidence" value="ECO:0007669"/>
    <property type="project" value="UniProtKB-KW"/>
</dbReference>
<dbReference type="CDD" id="cd14066">
    <property type="entry name" value="STKc_IRAK"/>
    <property type="match status" value="1"/>
</dbReference>
<keyword evidence="13 20" id="KW-0472">Membrane</keyword>
<sequence>MGSQLSSSSSSTLLLSLISAFLILLEIPPSHSNELYSSCSNLFSCGSIKDVGYPFWGGIRASGCGYPDLELSCENNTTAKIVIASVDYQVLGVYPETQVLKISRQDYANGLCPSKFTNTTLDPALLDLAPGYINFTMVYGCPPNGVLNIPGKFTCNINGIASNDGYTLLGNHGAGICFSSVVVPVSQALLTDIGNSSNSLPKVLQEGFEVSLKADYAACEDCTSSNGVCGYDSSVNQTTCYCADQSSGSRTCSPSSAAGPQGQSKDQGSKNQVTLGIGLALAGAGLTGLLLGFWIFSIRTKKRRIREAAAAAASAAESRSKDISGPPPSSKGILPISTTSYSRTTPSYPSSKSDLEKGSTYFGVQVFSYVELEEATHNFDPARELGDGGFGTVYYGELHDGRVVAVKRLYENNMKRVEQFMNEVEILTRLRHENLVTLYGCTSRRSRELLLVYEFIPNGTVADHLHGKRAGLGLVPWKVRLNIAIETADALAYLHESDVIHRDVKTNNILLDNNFRVKVADFGLSRLFPNDVTHVSTAPQGTPGYVDPEYYQCYQLTDKSDVYSFGVVLCELISSKPAVDTNRHRHDINLANMAVNKIQNHTLHELVDPSLGFEGDYSVRRMATLVAELAFRCLQQERDMRPTMLEVLEALRRIKNEGNSFQSGEVVEMDIRSSDDTGFLKNNVVPPPFSPDSALTDKWVSNSNTPNSF</sequence>
<keyword evidence="3" id="KW-1003">Cell membrane</keyword>
<dbReference type="InterPro" id="IPR000719">
    <property type="entry name" value="Prot_kinase_dom"/>
</dbReference>
<keyword evidence="15" id="KW-0325">Glycoprotein</keyword>
<feature type="region of interest" description="Disordered" evidence="19">
    <location>
        <begin position="316"/>
        <end position="353"/>
    </location>
</feature>